<dbReference type="PANTHER" id="PTHR31064">
    <property type="entry name" value="POTASSIUM TRANSPORT PROTEIN DDB_G0292412-RELATED"/>
    <property type="match status" value="1"/>
</dbReference>
<reference evidence="9 10" key="1">
    <citation type="journal article" date="2004" name="Nature">
        <title>Genome sequence of the ultrasmall unicellular red alga Cyanidioschyzon merolae 10D.</title>
        <authorList>
            <person name="Matsuzaki M."/>
            <person name="Misumi O."/>
            <person name="Shin-i T."/>
            <person name="Maruyama S."/>
            <person name="Takahara M."/>
            <person name="Miyagishima S."/>
            <person name="Mori T."/>
            <person name="Nishida K."/>
            <person name="Yagisawa F."/>
            <person name="Nishida K."/>
            <person name="Yoshida Y."/>
            <person name="Nishimura Y."/>
            <person name="Nakao S."/>
            <person name="Kobayashi T."/>
            <person name="Momoyama Y."/>
            <person name="Higashiyama T."/>
            <person name="Minoda A."/>
            <person name="Sano M."/>
            <person name="Nomoto H."/>
            <person name="Oishi K."/>
            <person name="Hayashi H."/>
            <person name="Ohta F."/>
            <person name="Nishizaka S."/>
            <person name="Haga S."/>
            <person name="Miura S."/>
            <person name="Morishita T."/>
            <person name="Kabeya Y."/>
            <person name="Terasawa K."/>
            <person name="Suzuki Y."/>
            <person name="Ishii Y."/>
            <person name="Asakawa S."/>
            <person name="Takano H."/>
            <person name="Ohta N."/>
            <person name="Kuroiwa H."/>
            <person name="Tanaka K."/>
            <person name="Shimizu N."/>
            <person name="Sugano S."/>
            <person name="Sato N."/>
            <person name="Nozaki H."/>
            <person name="Ogasawara N."/>
            <person name="Kohara Y."/>
            <person name="Kuroiwa T."/>
        </authorList>
    </citation>
    <scope>NUCLEOTIDE SEQUENCE [LARGE SCALE GENOMIC DNA]</scope>
    <source>
        <strain evidence="9 10">10D</strain>
    </source>
</reference>
<feature type="compositionally biased region" description="Polar residues" evidence="7">
    <location>
        <begin position="19"/>
        <end position="35"/>
    </location>
</feature>
<feature type="transmembrane region" description="Helical" evidence="8">
    <location>
        <begin position="152"/>
        <end position="177"/>
    </location>
</feature>
<evidence type="ECO:0000256" key="8">
    <source>
        <dbReference type="SAM" id="Phobius"/>
    </source>
</evidence>
<evidence type="ECO:0000256" key="2">
    <source>
        <dbReference type="ARBA" id="ARBA00022448"/>
    </source>
</evidence>
<dbReference type="GO" id="GO:0030001">
    <property type="term" value="P:metal ion transport"/>
    <property type="evidence" value="ECO:0007669"/>
    <property type="project" value="UniProtKB-ARBA"/>
</dbReference>
<evidence type="ECO:0000256" key="5">
    <source>
        <dbReference type="ARBA" id="ARBA00023065"/>
    </source>
</evidence>
<gene>
    <name evidence="9" type="ORF">CYME_CMK019C</name>
</gene>
<organism evidence="9 10">
    <name type="scientific">Cyanidioschyzon merolae (strain NIES-3377 / 10D)</name>
    <name type="common">Unicellular red alga</name>
    <dbReference type="NCBI Taxonomy" id="280699"/>
    <lineage>
        <taxon>Eukaryota</taxon>
        <taxon>Rhodophyta</taxon>
        <taxon>Bangiophyceae</taxon>
        <taxon>Cyanidiales</taxon>
        <taxon>Cyanidiaceae</taxon>
        <taxon>Cyanidioschyzon</taxon>
    </lineage>
</organism>
<evidence type="ECO:0000256" key="6">
    <source>
        <dbReference type="ARBA" id="ARBA00023136"/>
    </source>
</evidence>
<keyword evidence="6 8" id="KW-0472">Membrane</keyword>
<feature type="transmembrane region" description="Helical" evidence="8">
    <location>
        <begin position="485"/>
        <end position="510"/>
    </location>
</feature>
<evidence type="ECO:0000256" key="7">
    <source>
        <dbReference type="SAM" id="MobiDB-lite"/>
    </source>
</evidence>
<feature type="transmembrane region" description="Helical" evidence="8">
    <location>
        <begin position="413"/>
        <end position="436"/>
    </location>
</feature>
<feature type="transmembrane region" description="Helical" evidence="8">
    <location>
        <begin position="211"/>
        <end position="230"/>
    </location>
</feature>
<reference evidence="9 10" key="2">
    <citation type="journal article" date="2007" name="BMC Biol.">
        <title>A 100%-complete sequence reveals unusually simple genomic features in the hot-spring red alga Cyanidioschyzon merolae.</title>
        <authorList>
            <person name="Nozaki H."/>
            <person name="Takano H."/>
            <person name="Misumi O."/>
            <person name="Terasawa K."/>
            <person name="Matsuzaki M."/>
            <person name="Maruyama S."/>
            <person name="Nishida K."/>
            <person name="Yagisawa F."/>
            <person name="Yoshida Y."/>
            <person name="Fujiwara T."/>
            <person name="Takio S."/>
            <person name="Tamura K."/>
            <person name="Chung S.J."/>
            <person name="Nakamura S."/>
            <person name="Kuroiwa H."/>
            <person name="Tanaka K."/>
            <person name="Sato N."/>
            <person name="Kuroiwa T."/>
        </authorList>
    </citation>
    <scope>NUCLEOTIDE SEQUENCE [LARGE SCALE GENOMIC DNA]</scope>
    <source>
        <strain evidence="9 10">10D</strain>
    </source>
</reference>
<evidence type="ECO:0000256" key="3">
    <source>
        <dbReference type="ARBA" id="ARBA00022692"/>
    </source>
</evidence>
<feature type="transmembrane region" description="Helical" evidence="8">
    <location>
        <begin position="570"/>
        <end position="589"/>
    </location>
</feature>
<dbReference type="AlphaFoldDB" id="M1VHM6"/>
<name>M1VHM6_CYAM1</name>
<dbReference type="STRING" id="280699.M1VHM6"/>
<accession>M1VHM6</accession>
<dbReference type="GeneID" id="16994366"/>
<dbReference type="PANTHER" id="PTHR31064:SF30">
    <property type="entry name" value="HIGH-AFFINITY POTASSIUM TRANSPORT PROTEIN-RELATED"/>
    <property type="match status" value="1"/>
</dbReference>
<dbReference type="GO" id="GO:0008324">
    <property type="term" value="F:monoatomic cation transmembrane transporter activity"/>
    <property type="evidence" value="ECO:0007669"/>
    <property type="project" value="InterPro"/>
</dbReference>
<feature type="region of interest" description="Disordered" evidence="7">
    <location>
        <begin position="1"/>
        <end position="44"/>
    </location>
</feature>
<dbReference type="InterPro" id="IPR003445">
    <property type="entry name" value="Cat_transpt"/>
</dbReference>
<evidence type="ECO:0000313" key="10">
    <source>
        <dbReference type="Proteomes" id="UP000007014"/>
    </source>
</evidence>
<keyword evidence="3 8" id="KW-0812">Transmembrane</keyword>
<comment type="subcellular location">
    <subcellularLocation>
        <location evidence="1">Membrane</location>
        <topology evidence="1">Multi-pass membrane protein</topology>
    </subcellularLocation>
</comment>
<protein>
    <submittedName>
        <fullName evidence="9">Similar to low affinity potassium transport Trk2p</fullName>
    </submittedName>
</protein>
<dbReference type="KEGG" id="cme:CYME_CMK019C"/>
<dbReference type="RefSeq" id="XP_005536454.1">
    <property type="nucleotide sequence ID" value="XM_005536397.1"/>
</dbReference>
<dbReference type="InterPro" id="IPR051143">
    <property type="entry name" value="TrkH_K-transport"/>
</dbReference>
<dbReference type="HOGENOM" id="CLU_345262_0_0_1"/>
<evidence type="ECO:0000313" key="9">
    <source>
        <dbReference type="EMBL" id="BAM80418.1"/>
    </source>
</evidence>
<dbReference type="Gramene" id="CMK019CT">
    <property type="protein sequence ID" value="CMK019CT"/>
    <property type="gene ID" value="CMK019C"/>
</dbReference>
<dbReference type="Pfam" id="PF02386">
    <property type="entry name" value="TrkH"/>
    <property type="match status" value="1"/>
</dbReference>
<keyword evidence="10" id="KW-1185">Reference proteome</keyword>
<keyword evidence="4 8" id="KW-1133">Transmembrane helix</keyword>
<feature type="transmembrane region" description="Helical" evidence="8">
    <location>
        <begin position="601"/>
        <end position="623"/>
    </location>
</feature>
<dbReference type="OMA" id="NNHPRDV"/>
<keyword evidence="5" id="KW-0406">Ion transport</keyword>
<feature type="transmembrane region" description="Helical" evidence="8">
    <location>
        <begin position="679"/>
        <end position="702"/>
    </location>
</feature>
<sequence length="819" mass="89749">MAPTEDFPGSLSTEAEADVSTSPRLGNGSLASHTIAQPGRSSDDTELAVYTIPVAATPGPGGGSYEGLFEDPQGGYRLDAASPSLRARARLSRTEGVAYDWYPDQPDRESIGYEATYQSGPAETVQSSGRPYSRTVVIPWYRRFMRWLLHNLNYRYIFVAYVVLIPIIAAGVGAAILHGQIAFIDTYYMVVSAFTETGLNSVNMSAMNNGFLALLFIMIIIGSQIFTVFLPPLIKRRLYWHWYGALIRRERHLRSELSRHAAQGEDDLGADDEESIYGLDESIHDRPVSIYASLSQLHVPEPPKPVQKANTYGDPERSLSSGQVNVYGAKHSGNGAASPDMVTNRFRDGSRFLARESTIHSLEREARANSIGRSMSRELAGRSVVYQRRSICLEGNEFARNAVLEFEAMGKLILLNAIFYVGLLAIFLPLVFAAVVTPPGPSPAIAQSGATTGWFSVFTSVSALHNCGLTLLNASLAPLANQPGALFLLGVLIIIGNTGLPVALYLLVLLGRRLARDKAPWEYLLLHGRKFSIFLFNGAQTFVLGIILVILLLVQFIAFLALNLDRTELLASYSAGSLVYLGAFQSVCTRNAGFQVVSFRAISPALLVLYAVLMYLSPVPYVLTLRTSMPSTASQRKRVEPAQLNDAAYASLSSKSAAANAAAGAAPVLRELGKTFENLLVFDIAWLFLALFVVCIAENYLLRNSIREVQTLGTVTVFDILFEIASAYGNVGYSIGVNNADYSLSGKFSVFSKLVIIATMYGGRIRSIPQSSDEAARFRFDRNMMDITQSSLLRPTLHLQALERRRSRSIQTDRSAFRR</sequence>
<dbReference type="eggNOG" id="KOG1341">
    <property type="taxonomic scope" value="Eukaryota"/>
</dbReference>
<keyword evidence="2" id="KW-0813">Transport</keyword>
<feature type="transmembrane region" description="Helical" evidence="8">
    <location>
        <begin position="531"/>
        <end position="558"/>
    </location>
</feature>
<evidence type="ECO:0000256" key="4">
    <source>
        <dbReference type="ARBA" id="ARBA00022989"/>
    </source>
</evidence>
<dbReference type="Proteomes" id="UP000007014">
    <property type="component" value="Chromosome 11"/>
</dbReference>
<dbReference type="OrthoDB" id="9999863at2759"/>
<dbReference type="EMBL" id="AP006493">
    <property type="protein sequence ID" value="BAM80418.1"/>
    <property type="molecule type" value="Genomic_DNA"/>
</dbReference>
<evidence type="ECO:0000256" key="1">
    <source>
        <dbReference type="ARBA" id="ARBA00004141"/>
    </source>
</evidence>
<proteinExistence type="predicted"/>
<dbReference type="GO" id="GO:0005886">
    <property type="term" value="C:plasma membrane"/>
    <property type="evidence" value="ECO:0007669"/>
    <property type="project" value="TreeGrafter"/>
</dbReference>